<keyword evidence="3" id="KW-1185">Reference proteome</keyword>
<evidence type="ECO:0000256" key="1">
    <source>
        <dbReference type="SAM" id="MobiDB-lite"/>
    </source>
</evidence>
<feature type="region of interest" description="Disordered" evidence="1">
    <location>
        <begin position="79"/>
        <end position="112"/>
    </location>
</feature>
<organism evidence="2 3">
    <name type="scientific">Gossypium stocksii</name>
    <dbReference type="NCBI Taxonomy" id="47602"/>
    <lineage>
        <taxon>Eukaryota</taxon>
        <taxon>Viridiplantae</taxon>
        <taxon>Streptophyta</taxon>
        <taxon>Embryophyta</taxon>
        <taxon>Tracheophyta</taxon>
        <taxon>Spermatophyta</taxon>
        <taxon>Magnoliopsida</taxon>
        <taxon>eudicotyledons</taxon>
        <taxon>Gunneridae</taxon>
        <taxon>Pentapetalae</taxon>
        <taxon>rosids</taxon>
        <taxon>malvids</taxon>
        <taxon>Malvales</taxon>
        <taxon>Malvaceae</taxon>
        <taxon>Malvoideae</taxon>
        <taxon>Gossypium</taxon>
    </lineage>
</organism>
<evidence type="ECO:0000313" key="3">
    <source>
        <dbReference type="Proteomes" id="UP000828251"/>
    </source>
</evidence>
<reference evidence="2 3" key="1">
    <citation type="journal article" date="2021" name="Plant Biotechnol. J.">
        <title>Multi-omics assisted identification of the key and species-specific regulatory components of drought-tolerant mechanisms in Gossypium stocksii.</title>
        <authorList>
            <person name="Yu D."/>
            <person name="Ke L."/>
            <person name="Zhang D."/>
            <person name="Wu Y."/>
            <person name="Sun Y."/>
            <person name="Mei J."/>
            <person name="Sun J."/>
            <person name="Sun Y."/>
        </authorList>
    </citation>
    <scope>NUCLEOTIDE SEQUENCE [LARGE SCALE GENOMIC DNA]</scope>
    <source>
        <strain evidence="3">cv. E1</strain>
        <tissue evidence="2">Leaf</tissue>
    </source>
</reference>
<dbReference type="AlphaFoldDB" id="A0A9D3WFY5"/>
<protein>
    <submittedName>
        <fullName evidence="2">Uncharacterized protein</fullName>
    </submittedName>
</protein>
<feature type="compositionally biased region" description="Basic and acidic residues" evidence="1">
    <location>
        <begin position="81"/>
        <end position="93"/>
    </location>
</feature>
<gene>
    <name evidence="2" type="ORF">J1N35_005793</name>
</gene>
<evidence type="ECO:0000313" key="2">
    <source>
        <dbReference type="EMBL" id="KAH1122633.1"/>
    </source>
</evidence>
<sequence>MVFEARLLEMLVEIPKLKLFDFKAIYQAHDSEEQVWDIFIESLSFNIYNPEDKEWEAFQREWKQLIDLFTATTPIDEDYERDLADMKQNHEGHPQPNKVSIEPGNQPVKGEN</sequence>
<dbReference type="Proteomes" id="UP000828251">
    <property type="component" value="Unassembled WGS sequence"/>
</dbReference>
<accession>A0A9D3WFY5</accession>
<proteinExistence type="predicted"/>
<dbReference type="EMBL" id="JAIQCV010000002">
    <property type="protein sequence ID" value="KAH1122633.1"/>
    <property type="molecule type" value="Genomic_DNA"/>
</dbReference>
<name>A0A9D3WFY5_9ROSI</name>
<comment type="caution">
    <text evidence="2">The sequence shown here is derived from an EMBL/GenBank/DDBJ whole genome shotgun (WGS) entry which is preliminary data.</text>
</comment>